<dbReference type="InterPro" id="IPR003779">
    <property type="entry name" value="CMD-like"/>
</dbReference>
<evidence type="ECO:0000313" key="4">
    <source>
        <dbReference type="Proteomes" id="UP000218054"/>
    </source>
</evidence>
<name>A0A2A2AG20_9BURK</name>
<evidence type="ECO:0000313" key="3">
    <source>
        <dbReference type="EMBL" id="RMX10494.1"/>
    </source>
</evidence>
<dbReference type="OrthoDB" id="1683318at2"/>
<comment type="caution">
    <text evidence="2">The sequence shown here is derived from an EMBL/GenBank/DDBJ whole genome shotgun (WGS) entry which is preliminary data.</text>
</comment>
<dbReference type="InterPro" id="IPR004675">
    <property type="entry name" value="AhpD_core"/>
</dbReference>
<reference evidence="3 5" key="2">
    <citation type="submission" date="2018-10" db="EMBL/GenBank/DDBJ databases">
        <title>Comamonadaceae CDC group NO-1 genome sequencing and assembly.</title>
        <authorList>
            <person name="Bernier A.-M."/>
            <person name="Bernard K."/>
        </authorList>
    </citation>
    <scope>NUCLEOTIDE SEQUENCE [LARGE SCALE GENOMIC DNA]</scope>
    <source>
        <strain evidence="3 5">NML180582</strain>
    </source>
</reference>
<organism evidence="2 4">
    <name type="scientific">Vandammella animalimorsus</name>
    <dbReference type="NCBI Taxonomy" id="2029117"/>
    <lineage>
        <taxon>Bacteria</taxon>
        <taxon>Pseudomonadati</taxon>
        <taxon>Pseudomonadota</taxon>
        <taxon>Betaproteobacteria</taxon>
        <taxon>Burkholderiales</taxon>
        <taxon>Comamonadaceae</taxon>
        <taxon>Vandammella</taxon>
    </lineage>
</organism>
<accession>A0A3M6R5N0</accession>
<dbReference type="PANTHER" id="PTHR33930:SF2">
    <property type="entry name" value="BLR3452 PROTEIN"/>
    <property type="match status" value="1"/>
</dbReference>
<dbReference type="RefSeq" id="WP_095540246.1">
    <property type="nucleotide sequence ID" value="NZ_NSJB01000008.1"/>
</dbReference>
<dbReference type="Pfam" id="PF02627">
    <property type="entry name" value="CMD"/>
    <property type="match status" value="1"/>
</dbReference>
<keyword evidence="2" id="KW-0575">Peroxidase</keyword>
<dbReference type="AlphaFoldDB" id="A0A2A2AG20"/>
<evidence type="ECO:0000259" key="1">
    <source>
        <dbReference type="Pfam" id="PF02627"/>
    </source>
</evidence>
<protein>
    <submittedName>
        <fullName evidence="2">Alkylhydroperoxidase</fullName>
    </submittedName>
    <submittedName>
        <fullName evidence="3">Carboxymuconolactone decarboxylase family protein</fullName>
    </submittedName>
</protein>
<keyword evidence="2" id="KW-0560">Oxidoreductase</keyword>
<dbReference type="PANTHER" id="PTHR33930">
    <property type="entry name" value="ALKYL HYDROPEROXIDE REDUCTASE AHPD"/>
    <property type="match status" value="1"/>
</dbReference>
<dbReference type="Proteomes" id="UP000218054">
    <property type="component" value="Unassembled WGS sequence"/>
</dbReference>
<feature type="domain" description="Carboxymuconolactone decarboxylase-like" evidence="1">
    <location>
        <begin position="24"/>
        <end position="106"/>
    </location>
</feature>
<dbReference type="GO" id="GO:0051920">
    <property type="term" value="F:peroxiredoxin activity"/>
    <property type="evidence" value="ECO:0007669"/>
    <property type="project" value="InterPro"/>
</dbReference>
<keyword evidence="4" id="KW-1185">Reference proteome</keyword>
<sequence length="121" mass="12873">MSKSYREIIEHTSSWLAPLRKDMPETMKGFGALSQAALADGALDKKTKELIALALGVAARCDPCLGYHAKALVQLGCTRAELLQMLGMCVYMGGGPSLMYAANALAAYEEFGGEKAQDAAQ</sequence>
<dbReference type="Gene3D" id="1.20.1290.10">
    <property type="entry name" value="AhpD-like"/>
    <property type="match status" value="1"/>
</dbReference>
<proteinExistence type="predicted"/>
<evidence type="ECO:0000313" key="5">
    <source>
        <dbReference type="Proteomes" id="UP000275180"/>
    </source>
</evidence>
<dbReference type="Proteomes" id="UP000275180">
    <property type="component" value="Unassembled WGS sequence"/>
</dbReference>
<dbReference type="EMBL" id="NSJB01000008">
    <property type="protein sequence ID" value="PAT36662.1"/>
    <property type="molecule type" value="Genomic_DNA"/>
</dbReference>
<reference evidence="2 4" key="1">
    <citation type="submission" date="2017-08" db="EMBL/GenBank/DDBJ databases">
        <title>WGS of Clinical strains of the CDC Group NO-1 linked to zoonotic infections in humans.</title>
        <authorList>
            <person name="Bernier A.-M."/>
            <person name="Bernard K."/>
        </authorList>
    </citation>
    <scope>NUCLEOTIDE SEQUENCE [LARGE SCALE GENOMIC DNA]</scope>
    <source>
        <strain evidence="2 4">NML00-0135</strain>
    </source>
</reference>
<dbReference type="NCBIfam" id="TIGR00778">
    <property type="entry name" value="ahpD_dom"/>
    <property type="match status" value="1"/>
</dbReference>
<dbReference type="InterPro" id="IPR029032">
    <property type="entry name" value="AhpD-like"/>
</dbReference>
<dbReference type="SUPFAM" id="SSF69118">
    <property type="entry name" value="AhpD-like"/>
    <property type="match status" value="1"/>
</dbReference>
<accession>A0A2A2AG20</accession>
<dbReference type="EMBL" id="RDQJ01000023">
    <property type="protein sequence ID" value="RMX10494.1"/>
    <property type="molecule type" value="Genomic_DNA"/>
</dbReference>
<evidence type="ECO:0000313" key="2">
    <source>
        <dbReference type="EMBL" id="PAT36662.1"/>
    </source>
</evidence>
<gene>
    <name evidence="2" type="ORF">CK625_10415</name>
    <name evidence="3" type="ORF">EBQ34_12265</name>
</gene>